<keyword evidence="4" id="KW-1185">Reference proteome</keyword>
<dbReference type="InterPro" id="IPR050682">
    <property type="entry name" value="ModA/WtpA"/>
</dbReference>
<dbReference type="CDD" id="cd13540">
    <property type="entry name" value="PBP2_ModA_WtpA"/>
    <property type="match status" value="1"/>
</dbReference>
<evidence type="ECO:0000256" key="1">
    <source>
        <dbReference type="ARBA" id="ARBA00009438"/>
    </source>
</evidence>
<dbReference type="Proteomes" id="UP000028302">
    <property type="component" value="Unassembled WGS sequence"/>
</dbReference>
<dbReference type="EMBL" id="APNK01000011">
    <property type="protein sequence ID" value="KEZ77527.1"/>
    <property type="molecule type" value="Genomic_DNA"/>
</dbReference>
<comment type="caution">
    <text evidence="3">The sequence shown here is derived from an EMBL/GenBank/DDBJ whole genome shotgun (WGS) entry which is preliminary data.</text>
</comment>
<dbReference type="PANTHER" id="PTHR30632">
    <property type="entry name" value="MOLYBDATE-BINDING PERIPLASMIC PROTEIN"/>
    <property type="match status" value="1"/>
</dbReference>
<organism evidence="3 4">
    <name type="scientific">Salinisphaera hydrothermalis (strain C41B8)</name>
    <dbReference type="NCBI Taxonomy" id="1304275"/>
    <lineage>
        <taxon>Bacteria</taxon>
        <taxon>Pseudomonadati</taxon>
        <taxon>Pseudomonadota</taxon>
        <taxon>Gammaproteobacteria</taxon>
        <taxon>Salinisphaerales</taxon>
        <taxon>Salinisphaeraceae</taxon>
        <taxon>Salinisphaera</taxon>
    </lineage>
</organism>
<feature type="chain" id="PRO_5001776729" evidence="2">
    <location>
        <begin position="36"/>
        <end position="301"/>
    </location>
</feature>
<proteinExistence type="inferred from homology"/>
<dbReference type="SUPFAM" id="SSF53850">
    <property type="entry name" value="Periplasmic binding protein-like II"/>
    <property type="match status" value="1"/>
</dbReference>
<evidence type="ECO:0000256" key="2">
    <source>
        <dbReference type="SAM" id="SignalP"/>
    </source>
</evidence>
<dbReference type="OrthoDB" id="9785015at2"/>
<dbReference type="GO" id="GO:0030973">
    <property type="term" value="F:molybdate ion binding"/>
    <property type="evidence" value="ECO:0007669"/>
    <property type="project" value="TreeGrafter"/>
</dbReference>
<dbReference type="GO" id="GO:0015689">
    <property type="term" value="P:molybdate ion transport"/>
    <property type="evidence" value="ECO:0007669"/>
    <property type="project" value="TreeGrafter"/>
</dbReference>
<accession>A0A084ILE3</accession>
<reference evidence="3 4" key="1">
    <citation type="submission" date="2013-03" db="EMBL/GenBank/DDBJ databases">
        <title>Salinisphaera hydrothermalis C41B8 Genome Sequencing.</title>
        <authorList>
            <person name="Li C."/>
            <person name="Lai Q."/>
            <person name="Shao Z."/>
        </authorList>
    </citation>
    <scope>NUCLEOTIDE SEQUENCE [LARGE SCALE GENOMIC DNA]</scope>
    <source>
        <strain evidence="3 4">C41B8</strain>
    </source>
</reference>
<feature type="signal peptide" evidence="2">
    <location>
        <begin position="1"/>
        <end position="35"/>
    </location>
</feature>
<dbReference type="PANTHER" id="PTHR30632:SF16">
    <property type="entry name" value="MOLYBDATE_TUNGSTATE-BINDING PROTEIN WTPA"/>
    <property type="match status" value="1"/>
</dbReference>
<dbReference type="Pfam" id="PF13531">
    <property type="entry name" value="SBP_bac_11"/>
    <property type="match status" value="1"/>
</dbReference>
<protein>
    <submittedName>
        <fullName evidence="3">Tungstate/molybdate binding protein</fullName>
    </submittedName>
</protein>
<dbReference type="eggNOG" id="COG0725">
    <property type="taxonomic scope" value="Bacteria"/>
</dbReference>
<sequence length="301" mass="32438">MNRENPRPKLHCATLRAALAACLGVLAVTAASASAATDGGHTVKVLYAGSLAHVMEDKVRPAFEKATGDHFQGYAAGSTKLANEIKGKVRQGDVYVSAHAGINKRLMGSSNGDWVSWYATFMRSPLVIGYNPKSRFADALRHKPWYQVVTQPGFTFGRTDPKLDPKGKLIVKAVHRIADDENEPKLRGRIMAHGQVFPEEGLVGRLQAGQLDAGFFYKGEAAAADIPTVSIDPVKLGAVYTVTQLNRAPDSAGARDFIRFILGPKGRKILKDNGFNVMSPVKVSGARSAVPEALQHAIEHD</sequence>
<dbReference type="RefSeq" id="WP_084188755.1">
    <property type="nucleotide sequence ID" value="NZ_APNK01000011.1"/>
</dbReference>
<name>A0A084ILE3_SALHC</name>
<keyword evidence="2" id="KW-0732">Signal</keyword>
<comment type="similarity">
    <text evidence="1">Belongs to the bacterial solute-binding protein 1 family. WtpA subfamily.</text>
</comment>
<gene>
    <name evidence="3" type="ORF">C41B8_09121</name>
</gene>
<dbReference type="STRING" id="1304275.C41B8_09121"/>
<evidence type="ECO:0000313" key="4">
    <source>
        <dbReference type="Proteomes" id="UP000028302"/>
    </source>
</evidence>
<dbReference type="Gene3D" id="3.40.190.10">
    <property type="entry name" value="Periplasmic binding protein-like II"/>
    <property type="match status" value="2"/>
</dbReference>
<evidence type="ECO:0000313" key="3">
    <source>
        <dbReference type="EMBL" id="KEZ77527.1"/>
    </source>
</evidence>
<dbReference type="AlphaFoldDB" id="A0A084ILE3"/>